<organism evidence="1 2">
    <name type="scientific">Larimichthys crocea</name>
    <name type="common">Large yellow croaker</name>
    <name type="synonym">Pseudosciaena crocea</name>
    <dbReference type="NCBI Taxonomy" id="215358"/>
    <lineage>
        <taxon>Eukaryota</taxon>
        <taxon>Metazoa</taxon>
        <taxon>Chordata</taxon>
        <taxon>Craniata</taxon>
        <taxon>Vertebrata</taxon>
        <taxon>Euteleostomi</taxon>
        <taxon>Actinopterygii</taxon>
        <taxon>Neopterygii</taxon>
        <taxon>Teleostei</taxon>
        <taxon>Neoteleostei</taxon>
        <taxon>Acanthomorphata</taxon>
        <taxon>Eupercaria</taxon>
        <taxon>Sciaenidae</taxon>
        <taxon>Larimichthys</taxon>
    </lineage>
</organism>
<dbReference type="Proteomes" id="UP000793456">
    <property type="component" value="Chromosome I"/>
</dbReference>
<accession>A0ACD3RVT4</accession>
<protein>
    <submittedName>
        <fullName evidence="1">Uncharacterized protein</fullName>
    </submittedName>
</protein>
<evidence type="ECO:0000313" key="1">
    <source>
        <dbReference type="EMBL" id="TMS23563.1"/>
    </source>
</evidence>
<dbReference type="EMBL" id="CM011674">
    <property type="protein sequence ID" value="TMS23563.1"/>
    <property type="molecule type" value="Genomic_DNA"/>
</dbReference>
<gene>
    <name evidence="1" type="ORF">E3U43_008869</name>
</gene>
<keyword evidence="2" id="KW-1185">Reference proteome</keyword>
<comment type="caution">
    <text evidence="1">The sequence shown here is derived from an EMBL/GenBank/DDBJ whole genome shotgun (WGS) entry which is preliminary data.</text>
</comment>
<reference evidence="1" key="1">
    <citation type="submission" date="2018-11" db="EMBL/GenBank/DDBJ databases">
        <title>The sequence and de novo assembly of Larimichthys crocea genome using PacBio and Hi-C technologies.</title>
        <authorList>
            <person name="Xu P."/>
            <person name="Chen B."/>
            <person name="Zhou Z."/>
            <person name="Ke Q."/>
            <person name="Wu Y."/>
            <person name="Bai H."/>
            <person name="Pu F."/>
        </authorList>
    </citation>
    <scope>NUCLEOTIDE SEQUENCE</scope>
    <source>
        <tissue evidence="1">Muscle</tissue>
    </source>
</reference>
<sequence>MNSKQSEGVRCSRQCNQAESAITQKVDLTTGHLVKLKTRHLHCTYSLGNITPINCDWLSGELAPYKRQSDSVEDTIDWHHLLHRHPSSSPVVFPSQKSFFHYLPHYAGSRTQGPSQVKNPFTAGQALPAIPGAYSVELIYPHRFPGTGGSNPAQPFPSHGFIKYSIPQPPGRQSVEVYYPYDFSQQRIMTNMPPMTNVPQMPNVLPFDYPQQNIPQQIPNIPSFDANPIPSQDPLQPLQQDQPAQTSQVAKKGRILPFAKTTTFEILMKRLLSCVRKLISSASWRQECLGFSFADYRVPGSESNEEKQVAAHANEALRWMEMYRMYQQQGVVGNPFLPAADAPAAPAAAAVVDAAPAQPADVPPPAPIANEDASEEEAEEGNPAPKAAAPGAPAAPLNSDEAEEVEEVEAAEAEPAVVEAAPAEPAAEEPAAAEPAAADPAAADPAAAVEPAVVDVPVDAAPVDAVVVDVPPVDVVPVDVAPEAPVDAAADAPADVDAGAPVAAETDMAGAAADPVAL</sequence>
<name>A0ACD3RVT4_LARCR</name>
<proteinExistence type="predicted"/>
<evidence type="ECO:0000313" key="2">
    <source>
        <dbReference type="Proteomes" id="UP000793456"/>
    </source>
</evidence>